<evidence type="ECO:0000313" key="3">
    <source>
        <dbReference type="Proteomes" id="UP001484097"/>
    </source>
</evidence>
<protein>
    <submittedName>
        <fullName evidence="2">Uncharacterized protein</fullName>
    </submittedName>
</protein>
<evidence type="ECO:0000313" key="2">
    <source>
        <dbReference type="EMBL" id="MEO9249217.1"/>
    </source>
</evidence>
<keyword evidence="3" id="KW-1185">Reference proteome</keyword>
<accession>A0ABV0IM25</accession>
<comment type="caution">
    <text evidence="2">The sequence shown here is derived from an EMBL/GenBank/DDBJ whole genome shotgun (WGS) entry which is preliminary data.</text>
</comment>
<feature type="compositionally biased region" description="Acidic residues" evidence="1">
    <location>
        <begin position="334"/>
        <end position="347"/>
    </location>
</feature>
<organism evidence="2 3">
    <name type="scientific">Citricoccus nitrophenolicus</name>
    <dbReference type="NCBI Taxonomy" id="863575"/>
    <lineage>
        <taxon>Bacteria</taxon>
        <taxon>Bacillati</taxon>
        <taxon>Actinomycetota</taxon>
        <taxon>Actinomycetes</taxon>
        <taxon>Micrococcales</taxon>
        <taxon>Micrococcaceae</taxon>
        <taxon>Citricoccus</taxon>
    </lineage>
</organism>
<dbReference type="RefSeq" id="WP_347922016.1">
    <property type="nucleotide sequence ID" value="NZ_JBDXMX010000011.1"/>
</dbReference>
<gene>
    <name evidence="2" type="ORF">ABDK96_16160</name>
</gene>
<feature type="region of interest" description="Disordered" evidence="1">
    <location>
        <begin position="1"/>
        <end position="23"/>
    </location>
</feature>
<feature type="compositionally biased region" description="Polar residues" evidence="1">
    <location>
        <begin position="1"/>
        <end position="11"/>
    </location>
</feature>
<sequence length="378" mass="41636">MSQKEQSQVGPNSAKPLPPTVSIYQNPDYVEGILQQTYGQPLFTEFANESRSEHEDSQGTTKGGKAKVGLAAKFPGLFAGDAAVEADYEKRLGSQQVTGSTATSRARYTQPYYLHVVRSVLRQTGLIRDVKGRDDATNLRPGEFVEFSASFTPSQVVALLDIVTPDLVEQIVRSNRFTERMHSFEGGTVEKVQEFKLRLDGDMDTWGAIGRAATEAVRADFRSAKTREFYGQIGEDEDLLTFITMCDVEHFVVEDEDRILDGHFTVLGKVAGPLTHDEPILSRNKVLERMRPEAVDELVRVLNESVLKQTEKVSALTQADNELDDDWANTTDQADSDGDEGEGEGESDGMAAADLFNFTLDSRVAGASVRVIPVAVYL</sequence>
<evidence type="ECO:0000256" key="1">
    <source>
        <dbReference type="SAM" id="MobiDB-lite"/>
    </source>
</evidence>
<dbReference type="Proteomes" id="UP001484097">
    <property type="component" value="Unassembled WGS sequence"/>
</dbReference>
<proteinExistence type="predicted"/>
<name>A0ABV0IM25_9MICC</name>
<feature type="region of interest" description="Disordered" evidence="1">
    <location>
        <begin position="318"/>
        <end position="348"/>
    </location>
</feature>
<dbReference type="InterPro" id="IPR045633">
    <property type="entry name" value="DUF6414"/>
</dbReference>
<dbReference type="Pfam" id="PF19952">
    <property type="entry name" value="DUF6414"/>
    <property type="match status" value="1"/>
</dbReference>
<dbReference type="EMBL" id="JBDXMX010000011">
    <property type="protein sequence ID" value="MEO9249217.1"/>
    <property type="molecule type" value="Genomic_DNA"/>
</dbReference>
<reference evidence="2 3" key="1">
    <citation type="submission" date="2024-05" db="EMBL/GenBank/DDBJ databases">
        <authorList>
            <person name="Yi C."/>
        </authorList>
    </citation>
    <scope>NUCLEOTIDE SEQUENCE [LARGE SCALE GENOMIC DNA]</scope>
    <source>
        <strain evidence="2 3">XS13</strain>
    </source>
</reference>